<protein>
    <recommendedName>
        <fullName evidence="4">Type VI secretion system lipoprotein TssJ</fullName>
    </recommendedName>
</protein>
<organism evidence="2 3">
    <name type="scientific">Pigmentiphaga soli</name>
    <dbReference type="NCBI Taxonomy" id="1007095"/>
    <lineage>
        <taxon>Bacteria</taxon>
        <taxon>Pseudomonadati</taxon>
        <taxon>Pseudomonadota</taxon>
        <taxon>Betaproteobacteria</taxon>
        <taxon>Burkholderiales</taxon>
        <taxon>Alcaligenaceae</taxon>
        <taxon>Pigmentiphaga</taxon>
    </lineage>
</organism>
<accession>A0ABP8H360</accession>
<reference evidence="3" key="1">
    <citation type="journal article" date="2019" name="Int. J. Syst. Evol. Microbiol.">
        <title>The Global Catalogue of Microorganisms (GCM) 10K type strain sequencing project: providing services to taxonomists for standard genome sequencing and annotation.</title>
        <authorList>
            <consortium name="The Broad Institute Genomics Platform"/>
            <consortium name="The Broad Institute Genome Sequencing Center for Infectious Disease"/>
            <person name="Wu L."/>
            <person name="Ma J."/>
        </authorList>
    </citation>
    <scope>NUCLEOTIDE SEQUENCE [LARGE SCALE GENOMIC DNA]</scope>
    <source>
        <strain evidence="3">JCM 17666</strain>
    </source>
</reference>
<name>A0ABP8H360_9BURK</name>
<dbReference type="PANTHER" id="PTHR37625:SF4">
    <property type="entry name" value="OUTER MEMBRANE LIPOPROTEIN"/>
    <property type="match status" value="1"/>
</dbReference>
<evidence type="ECO:0008006" key="4">
    <source>
        <dbReference type="Google" id="ProtNLM"/>
    </source>
</evidence>
<dbReference type="PROSITE" id="PS51257">
    <property type="entry name" value="PROKAR_LIPOPROTEIN"/>
    <property type="match status" value="1"/>
</dbReference>
<dbReference type="RefSeq" id="WP_345249865.1">
    <property type="nucleotide sequence ID" value="NZ_BAABFO010000011.1"/>
</dbReference>
<evidence type="ECO:0000256" key="1">
    <source>
        <dbReference type="SAM" id="SignalP"/>
    </source>
</evidence>
<gene>
    <name evidence="2" type="ORF">GCM10023144_24930</name>
</gene>
<sequence>MRLASFHRSAGLRRPARVAAAILCAAGLAACAGKPPPPPPPPPPTVALVSLAAAADANPDARGRASPVSLRIYELRSRAAFDSADFFSLYSRDRETLGADLANKDERVLKPGDSAQFKLDPKPDTRFIGVVAAYRDIERANWRAVAEIPPNKTTPVRVRVERNGLALTTQ</sequence>
<proteinExistence type="predicted"/>
<keyword evidence="1" id="KW-0732">Signal</keyword>
<evidence type="ECO:0000313" key="2">
    <source>
        <dbReference type="EMBL" id="GAA4333553.1"/>
    </source>
</evidence>
<dbReference type="InterPro" id="IPR017734">
    <property type="entry name" value="T6SS_SciN"/>
</dbReference>
<dbReference type="EMBL" id="BAABFO010000011">
    <property type="protein sequence ID" value="GAA4333553.1"/>
    <property type="molecule type" value="Genomic_DNA"/>
</dbReference>
<dbReference type="Proteomes" id="UP001501671">
    <property type="component" value="Unassembled WGS sequence"/>
</dbReference>
<dbReference type="NCBIfam" id="TIGR03352">
    <property type="entry name" value="VI_chp_3"/>
    <property type="match status" value="1"/>
</dbReference>
<dbReference type="InterPro" id="IPR038706">
    <property type="entry name" value="Type_VI_SciN-like_sf"/>
</dbReference>
<comment type="caution">
    <text evidence="2">The sequence shown here is derived from an EMBL/GenBank/DDBJ whole genome shotgun (WGS) entry which is preliminary data.</text>
</comment>
<dbReference type="Gene3D" id="2.60.40.4150">
    <property type="entry name" value="Type VI secretion system, lipoprotein SciN"/>
    <property type="match status" value="1"/>
</dbReference>
<evidence type="ECO:0000313" key="3">
    <source>
        <dbReference type="Proteomes" id="UP001501671"/>
    </source>
</evidence>
<dbReference type="Pfam" id="PF12790">
    <property type="entry name" value="T6SS-SciN"/>
    <property type="match status" value="1"/>
</dbReference>
<feature type="signal peptide" evidence="1">
    <location>
        <begin position="1"/>
        <end position="32"/>
    </location>
</feature>
<dbReference type="PANTHER" id="PTHR37625">
    <property type="entry name" value="OUTER MEMBRANE LIPOPROTEIN-RELATED"/>
    <property type="match status" value="1"/>
</dbReference>
<keyword evidence="3" id="KW-1185">Reference proteome</keyword>
<feature type="chain" id="PRO_5046930897" description="Type VI secretion system lipoprotein TssJ" evidence="1">
    <location>
        <begin position="33"/>
        <end position="170"/>
    </location>
</feature>